<comment type="subcellular location">
    <subcellularLocation>
        <location evidence="1">Cytoplasm</location>
    </subcellularLocation>
</comment>
<dbReference type="RefSeq" id="WP_100711924.1">
    <property type="nucleotide sequence ID" value="NZ_NPDY01000001.1"/>
</dbReference>
<comment type="caution">
    <text evidence="8">The sequence shown here is derived from an EMBL/GenBank/DDBJ whole genome shotgun (WGS) entry which is preliminary data.</text>
</comment>
<dbReference type="EMBL" id="NPDY01000001">
    <property type="protein sequence ID" value="PJZ70981.1"/>
    <property type="molecule type" value="Genomic_DNA"/>
</dbReference>
<evidence type="ECO:0000256" key="1">
    <source>
        <dbReference type="ARBA" id="ARBA00004496"/>
    </source>
</evidence>
<evidence type="ECO:0000259" key="6">
    <source>
        <dbReference type="PROSITE" id="PS50995"/>
    </source>
</evidence>
<evidence type="ECO:0000313" key="10">
    <source>
        <dbReference type="Proteomes" id="UP000231990"/>
    </source>
</evidence>
<dbReference type="Proteomes" id="UP000231990">
    <property type="component" value="Unassembled WGS sequence"/>
</dbReference>
<organism evidence="8 10">
    <name type="scientific">Leptospira perolatii</name>
    <dbReference type="NCBI Taxonomy" id="2023191"/>
    <lineage>
        <taxon>Bacteria</taxon>
        <taxon>Pseudomonadati</taxon>
        <taxon>Spirochaetota</taxon>
        <taxon>Spirochaetia</taxon>
        <taxon>Leptospirales</taxon>
        <taxon>Leptospiraceae</taxon>
        <taxon>Leptospira</taxon>
    </lineage>
</organism>
<evidence type="ECO:0000256" key="4">
    <source>
        <dbReference type="ARBA" id="ARBA00023125"/>
    </source>
</evidence>
<keyword evidence="4" id="KW-0238">DNA-binding</keyword>
<dbReference type="EMBL" id="NPDZ01000001">
    <property type="protein sequence ID" value="PJZ74513.1"/>
    <property type="molecule type" value="Genomic_DNA"/>
</dbReference>
<dbReference type="InterPro" id="IPR036390">
    <property type="entry name" value="WH_DNA-bd_sf"/>
</dbReference>
<dbReference type="InterPro" id="IPR000835">
    <property type="entry name" value="HTH_MarR-typ"/>
</dbReference>
<dbReference type="PROSITE" id="PS50995">
    <property type="entry name" value="HTH_MARR_2"/>
    <property type="match status" value="1"/>
</dbReference>
<dbReference type="Pfam" id="PF22381">
    <property type="entry name" value="Staph_reg_Sar_Rot"/>
    <property type="match status" value="1"/>
</dbReference>
<dbReference type="SUPFAM" id="SSF46785">
    <property type="entry name" value="Winged helix' DNA-binding domain"/>
    <property type="match status" value="1"/>
</dbReference>
<keyword evidence="9" id="KW-1185">Reference proteome</keyword>
<dbReference type="FunFam" id="1.10.10.10:FF:000163">
    <property type="entry name" value="MarR family transcriptional regulator"/>
    <property type="match status" value="1"/>
</dbReference>
<evidence type="ECO:0000256" key="2">
    <source>
        <dbReference type="ARBA" id="ARBA00022490"/>
    </source>
</evidence>
<proteinExistence type="predicted"/>
<keyword evidence="2" id="KW-0963">Cytoplasm</keyword>
<protein>
    <submittedName>
        <fullName evidence="8">MarR family transcriptional regulator</fullName>
    </submittedName>
</protein>
<dbReference type="GO" id="GO:0005737">
    <property type="term" value="C:cytoplasm"/>
    <property type="evidence" value="ECO:0007669"/>
    <property type="project" value="UniProtKB-SubCell"/>
</dbReference>
<dbReference type="Proteomes" id="UP000231962">
    <property type="component" value="Unassembled WGS sequence"/>
</dbReference>
<dbReference type="PANTHER" id="PTHR33164:SF5">
    <property type="entry name" value="ORGANIC HYDROPEROXIDE RESISTANCE TRANSCRIPTIONAL REGULATOR"/>
    <property type="match status" value="1"/>
</dbReference>
<dbReference type="PANTHER" id="PTHR33164">
    <property type="entry name" value="TRANSCRIPTIONAL REGULATOR, MARR FAMILY"/>
    <property type="match status" value="1"/>
</dbReference>
<dbReference type="GO" id="GO:0003677">
    <property type="term" value="F:DNA binding"/>
    <property type="evidence" value="ECO:0007669"/>
    <property type="project" value="UniProtKB-KW"/>
</dbReference>
<reference evidence="9 10" key="1">
    <citation type="submission" date="2017-07" db="EMBL/GenBank/DDBJ databases">
        <title>Leptospira spp. isolated from tropical soils.</title>
        <authorList>
            <person name="Thibeaux R."/>
            <person name="Iraola G."/>
            <person name="Ferres I."/>
            <person name="Bierque E."/>
            <person name="Girault D."/>
            <person name="Soupe-Gilbert M.-E."/>
            <person name="Picardeau M."/>
            <person name="Goarant C."/>
        </authorList>
    </citation>
    <scope>NUCLEOTIDE SEQUENCE [LARGE SCALE GENOMIC DNA]</scope>
    <source>
        <strain evidence="8 10">FH1-B-B1</strain>
        <strain evidence="7 9">FH1-B-C1</strain>
    </source>
</reference>
<evidence type="ECO:0000313" key="8">
    <source>
        <dbReference type="EMBL" id="PJZ74513.1"/>
    </source>
</evidence>
<evidence type="ECO:0000256" key="3">
    <source>
        <dbReference type="ARBA" id="ARBA00023015"/>
    </source>
</evidence>
<dbReference type="SMART" id="SM00347">
    <property type="entry name" value="HTH_MARR"/>
    <property type="match status" value="1"/>
</dbReference>
<evidence type="ECO:0000256" key="5">
    <source>
        <dbReference type="ARBA" id="ARBA00023163"/>
    </source>
</evidence>
<dbReference type="InterPro" id="IPR039422">
    <property type="entry name" value="MarR/SlyA-like"/>
</dbReference>
<accession>A0A2M9ZRG0</accession>
<dbReference type="OrthoDB" id="9806864at2"/>
<evidence type="ECO:0000313" key="7">
    <source>
        <dbReference type="EMBL" id="PJZ70981.1"/>
    </source>
</evidence>
<dbReference type="InterPro" id="IPR055166">
    <property type="entry name" value="Transc_reg_Sar_Rot_HTH"/>
</dbReference>
<sequence length="149" mass="17084">MKENVLRLDKQICFPLYASSRVVTSLYRPLLEELGLTYPQYLVLLVLWEQDSIPLKDIGERLILDSGTLTPLLKKMELEGLLTRSRSTFDERSLVVKLTDKGKELEKRASCVPERLLQESGLTEERIIRLKKGLDELLELLRSRVGNSA</sequence>
<keyword evidence="5" id="KW-0804">Transcription</keyword>
<feature type="domain" description="HTH marR-type" evidence="6">
    <location>
        <begin position="9"/>
        <end position="139"/>
    </location>
</feature>
<dbReference type="Gene3D" id="1.10.10.10">
    <property type="entry name" value="Winged helix-like DNA-binding domain superfamily/Winged helix DNA-binding domain"/>
    <property type="match status" value="1"/>
</dbReference>
<evidence type="ECO:0000313" key="9">
    <source>
        <dbReference type="Proteomes" id="UP000231962"/>
    </source>
</evidence>
<dbReference type="InterPro" id="IPR036388">
    <property type="entry name" value="WH-like_DNA-bd_sf"/>
</dbReference>
<dbReference type="GO" id="GO:0006950">
    <property type="term" value="P:response to stress"/>
    <property type="evidence" value="ECO:0007669"/>
    <property type="project" value="TreeGrafter"/>
</dbReference>
<gene>
    <name evidence="7" type="ORF">CH360_00110</name>
    <name evidence="8" type="ORF">CH373_00110</name>
</gene>
<keyword evidence="3" id="KW-0805">Transcription regulation</keyword>
<dbReference type="GO" id="GO:0003700">
    <property type="term" value="F:DNA-binding transcription factor activity"/>
    <property type="evidence" value="ECO:0007669"/>
    <property type="project" value="InterPro"/>
</dbReference>
<dbReference type="AlphaFoldDB" id="A0A2M9ZRG0"/>
<name>A0A2M9ZRG0_9LEPT</name>